<dbReference type="PANTHER" id="PTHR41368">
    <property type="entry name" value="PROTEIN YGHO"/>
    <property type="match status" value="1"/>
</dbReference>
<protein>
    <recommendedName>
        <fullName evidence="2">N-acetyltransferase</fullName>
    </recommendedName>
</protein>
<dbReference type="PANTHER" id="PTHR41368:SF1">
    <property type="entry name" value="PROTEIN YGHO"/>
    <property type="match status" value="1"/>
</dbReference>
<organism evidence="1">
    <name type="scientific">uncultured Prevotella sp</name>
    <dbReference type="NCBI Taxonomy" id="159272"/>
    <lineage>
        <taxon>Bacteria</taxon>
        <taxon>Pseudomonadati</taxon>
        <taxon>Bacteroidota</taxon>
        <taxon>Bacteroidia</taxon>
        <taxon>Bacteroidales</taxon>
        <taxon>Prevotellaceae</taxon>
        <taxon>Prevotella</taxon>
        <taxon>environmental samples</taxon>
    </lineage>
</organism>
<dbReference type="InterPro" id="IPR016181">
    <property type="entry name" value="Acyl_CoA_acyltransferase"/>
</dbReference>
<dbReference type="AlphaFoldDB" id="A0A6G8F1W6"/>
<reference evidence="1" key="1">
    <citation type="journal article" date="2020" name="J. ISSAAS">
        <title>Lactobacilli and other gastrointestinal microbiota of Peromyscus leucopus, reservoir host for agents of Lyme disease and other zoonoses in North America.</title>
        <authorList>
            <person name="Milovic A."/>
            <person name="Bassam K."/>
            <person name="Shao H."/>
            <person name="Chatzistamou I."/>
            <person name="Tufts D.M."/>
            <person name="Diuk-Wasser M."/>
            <person name="Barbour A.G."/>
        </authorList>
    </citation>
    <scope>NUCLEOTIDE SEQUENCE</scope>
    <source>
        <strain evidence="1">LL70</strain>
    </source>
</reference>
<dbReference type="Gene3D" id="3.40.630.30">
    <property type="match status" value="1"/>
</dbReference>
<dbReference type="EMBL" id="MN990733">
    <property type="protein sequence ID" value="QIM10071.1"/>
    <property type="molecule type" value="Genomic_DNA"/>
</dbReference>
<dbReference type="SUPFAM" id="SSF55729">
    <property type="entry name" value="Acyl-CoA N-acyltransferases (Nat)"/>
    <property type="match status" value="1"/>
</dbReference>
<name>A0A6G8F1W6_9BACT</name>
<dbReference type="InterPro" id="IPR039968">
    <property type="entry name" value="BcerS-like"/>
</dbReference>
<proteinExistence type="predicted"/>
<accession>A0A6G8F1W6</accession>
<evidence type="ECO:0008006" key="2">
    <source>
        <dbReference type="Google" id="ProtNLM"/>
    </source>
</evidence>
<sequence length="362" mass="41807">MDDFVKFPKSLYAGISQYVPDMDSDIRDIFRPSRNKSLKFTDIQAFVAYRNGETVGRIAGIINHKANNIWNKTSVRFSLLEFIDDIKVSKALLKAVEDWGKERGMTSLQGPMGITDFDKEGMLIEDFDLDGSFMEYWNPPYYRKHLEKLRFRKEADWLQIQFQVPETVPARYARVAQLATEMFDLKIVKKSKKEVHNGYGQKIFNLLNQAYAPLFGFSPFSDEQAKVFLRKFLPLLNMKMVTLIENGKGELVCAAITVNDFSEGLKKSNGKVFPKGWYHLLKAIKWKKGDKAELMLIAVRPDMQGLGINALVFAHLIPVYNKMGIKWCETGPQLENNVKELSQWKPMNPSVVKRRRCWEKKI</sequence>
<evidence type="ECO:0000313" key="1">
    <source>
        <dbReference type="EMBL" id="QIM10071.1"/>
    </source>
</evidence>
<gene>
    <name evidence="1" type="ORF">Prevot485_1700</name>
</gene>